<feature type="domain" description="HD" evidence="1">
    <location>
        <begin position="15"/>
        <end position="122"/>
    </location>
</feature>
<name>A0A1V6N539_METAZ</name>
<dbReference type="Gene3D" id="1.10.3210.10">
    <property type="entry name" value="Hypothetical protein af1432"/>
    <property type="match status" value="1"/>
</dbReference>
<dbReference type="Proteomes" id="UP000191661">
    <property type="component" value="Unassembled WGS sequence"/>
</dbReference>
<dbReference type="SMART" id="SM00471">
    <property type="entry name" value="HDc"/>
    <property type="match status" value="1"/>
</dbReference>
<proteinExistence type="predicted"/>
<dbReference type="InterPro" id="IPR006675">
    <property type="entry name" value="HDIG_dom"/>
</dbReference>
<evidence type="ECO:0000313" key="2">
    <source>
        <dbReference type="EMBL" id="OQD59703.1"/>
    </source>
</evidence>
<dbReference type="Pfam" id="PF01966">
    <property type="entry name" value="HD"/>
    <property type="match status" value="1"/>
</dbReference>
<reference evidence="2 3" key="1">
    <citation type="submission" date="2014-12" db="EMBL/GenBank/DDBJ databases">
        <title>Genome sequence of Methanobrevibacter arboriphilicus DH1, DSM1125.</title>
        <authorList>
            <person name="Poehlein A."/>
            <person name="Thauer R.K."/>
            <person name="Seedorf H."/>
            <person name="Daniel R."/>
        </authorList>
    </citation>
    <scope>NUCLEOTIDE SEQUENCE [LARGE SCALE GENOMIC DNA]</scope>
    <source>
        <strain evidence="2 3">DH1</strain>
    </source>
</reference>
<dbReference type="InterPro" id="IPR003607">
    <property type="entry name" value="HD/PDEase_dom"/>
</dbReference>
<dbReference type="InterPro" id="IPR004454">
    <property type="entry name" value="HD-related"/>
</dbReference>
<keyword evidence="3" id="KW-1185">Reference proteome</keyword>
<dbReference type="RefSeq" id="WP_080459336.1">
    <property type="nucleotide sequence ID" value="NZ_JXMW01000001.1"/>
</dbReference>
<evidence type="ECO:0000259" key="1">
    <source>
        <dbReference type="PROSITE" id="PS51831"/>
    </source>
</evidence>
<dbReference type="PROSITE" id="PS51831">
    <property type="entry name" value="HD"/>
    <property type="match status" value="1"/>
</dbReference>
<dbReference type="NCBIfam" id="TIGR00277">
    <property type="entry name" value="HDIG"/>
    <property type="match status" value="1"/>
</dbReference>
<sequence>MVIKLLKEEGCPDWVIEHSLAVWNKAKEISKNFDVSQELIEEAALLHDIGRSKTNEINHAIIGANLAIENGFSNEVASIIEKHVGSGISKKEAVELGLPEKDYIPSTIEEKIISHADNLIHGIEEVDIEFIINKWKNYQINNLEESVDRLKKVHDELITRFEK</sequence>
<accession>A0A1V6N539</accession>
<organism evidence="2 3">
    <name type="scientific">Methanobrevibacter arboriphilus JCM 13429 = DSM 1125</name>
    <dbReference type="NCBI Taxonomy" id="1300164"/>
    <lineage>
        <taxon>Archaea</taxon>
        <taxon>Methanobacteriati</taxon>
        <taxon>Methanobacteriota</taxon>
        <taxon>Methanomada group</taxon>
        <taxon>Methanobacteria</taxon>
        <taxon>Methanobacteriales</taxon>
        <taxon>Methanobacteriaceae</taxon>
        <taxon>Methanobrevibacter</taxon>
    </lineage>
</organism>
<evidence type="ECO:0000313" key="3">
    <source>
        <dbReference type="Proteomes" id="UP000191661"/>
    </source>
</evidence>
<dbReference type="EMBL" id="JXMW01000001">
    <property type="protein sequence ID" value="OQD59703.1"/>
    <property type="molecule type" value="Genomic_DNA"/>
</dbReference>
<dbReference type="AlphaFoldDB" id="A0A1V6N539"/>
<comment type="caution">
    <text evidence="2">The sequence shown here is derived from an EMBL/GenBank/DDBJ whole genome shotgun (WGS) entry which is preliminary data.</text>
</comment>
<dbReference type="OrthoDB" id="52832at2157"/>
<dbReference type="InterPro" id="IPR006674">
    <property type="entry name" value="HD_domain"/>
</dbReference>
<dbReference type="PANTHER" id="PTHR38659">
    <property type="entry name" value="METAL-DEPENDENT PHOSPHOHYDROLASE"/>
    <property type="match status" value="1"/>
</dbReference>
<protein>
    <submittedName>
        <fullName evidence="2">Cyclic phosphodiesterase</fullName>
    </submittedName>
</protein>
<dbReference type="CDD" id="cd00077">
    <property type="entry name" value="HDc"/>
    <property type="match status" value="1"/>
</dbReference>
<gene>
    <name evidence="2" type="primary">mptB</name>
    <name evidence="2" type="ORF">MBBAR_1c00990</name>
</gene>
<dbReference type="SUPFAM" id="SSF109604">
    <property type="entry name" value="HD-domain/PDEase-like"/>
    <property type="match status" value="1"/>
</dbReference>
<dbReference type="PANTHER" id="PTHR38659:SF2">
    <property type="entry name" value="HDIG DOMAIN PROTEIN"/>
    <property type="match status" value="1"/>
</dbReference>
<dbReference type="NCBIfam" id="TIGR00295">
    <property type="entry name" value="TIGR00295 family protein"/>
    <property type="match status" value="1"/>
</dbReference>